<dbReference type="EMBL" id="BMAW01021002">
    <property type="protein sequence ID" value="GFT71058.1"/>
    <property type="molecule type" value="Genomic_DNA"/>
</dbReference>
<keyword evidence="2" id="KW-1185">Reference proteome</keyword>
<dbReference type="OrthoDB" id="6447011at2759"/>
<dbReference type="AlphaFoldDB" id="A0A8X6PH98"/>
<reference evidence="1" key="1">
    <citation type="submission" date="2020-08" db="EMBL/GenBank/DDBJ databases">
        <title>Multicomponent nature underlies the extraordinary mechanical properties of spider dragline silk.</title>
        <authorList>
            <person name="Kono N."/>
            <person name="Nakamura H."/>
            <person name="Mori M."/>
            <person name="Yoshida Y."/>
            <person name="Ohtoshi R."/>
            <person name="Malay A.D."/>
            <person name="Moran D.A.P."/>
            <person name="Tomita M."/>
            <person name="Numata K."/>
            <person name="Arakawa K."/>
        </authorList>
    </citation>
    <scope>NUCLEOTIDE SEQUENCE</scope>
</reference>
<dbReference type="Proteomes" id="UP000887013">
    <property type="component" value="Unassembled WGS sequence"/>
</dbReference>
<comment type="caution">
    <text evidence="1">The sequence shown here is derived from an EMBL/GenBank/DDBJ whole genome shotgun (WGS) entry which is preliminary data.</text>
</comment>
<gene>
    <name evidence="1" type="primary">AVEN_105809_1</name>
    <name evidence="1" type="ORF">NPIL_194721</name>
</gene>
<accession>A0A8X6PH98</accession>
<evidence type="ECO:0000313" key="1">
    <source>
        <dbReference type="EMBL" id="GFT71058.1"/>
    </source>
</evidence>
<protein>
    <submittedName>
        <fullName evidence="1">Uncharacterized protein</fullName>
    </submittedName>
</protein>
<name>A0A8X6PH98_NEPPI</name>
<evidence type="ECO:0000313" key="2">
    <source>
        <dbReference type="Proteomes" id="UP000887013"/>
    </source>
</evidence>
<organism evidence="1 2">
    <name type="scientific">Nephila pilipes</name>
    <name type="common">Giant wood spider</name>
    <name type="synonym">Nephila maculata</name>
    <dbReference type="NCBI Taxonomy" id="299642"/>
    <lineage>
        <taxon>Eukaryota</taxon>
        <taxon>Metazoa</taxon>
        <taxon>Ecdysozoa</taxon>
        <taxon>Arthropoda</taxon>
        <taxon>Chelicerata</taxon>
        <taxon>Arachnida</taxon>
        <taxon>Araneae</taxon>
        <taxon>Araneomorphae</taxon>
        <taxon>Entelegynae</taxon>
        <taxon>Araneoidea</taxon>
        <taxon>Nephilidae</taxon>
        <taxon>Nephila</taxon>
    </lineage>
</organism>
<sequence length="106" mass="11867">MRVEVLFDVYKAKANSTEIILPAHEWYDENRPGLSLQSEDARSAQTAQGRLCTSHIKSLKLIDTEMTYSSYPCSRSAFPAHLIDCIGASPRQLWREGGNALVVLLE</sequence>
<proteinExistence type="predicted"/>